<gene>
    <name evidence="1" type="ORF">Nepgr_033059</name>
</gene>
<dbReference type="Proteomes" id="UP001279734">
    <property type="component" value="Unassembled WGS sequence"/>
</dbReference>
<accession>A0AAD3Y8R7</accession>
<dbReference type="AlphaFoldDB" id="A0AAD3Y8R7"/>
<sequence length="124" mass="13822">MKTNGLDKVLPHNLNTEDKWHSEANSLGVRKGTVATEKAQISGSSSGDLQGEAGSHSLWRPYSTHSSQQILFSAFVRSAFIPLVAIALRHFDEHRTCIEDDLMLQHGSCKLKSISNMLPFRMRD</sequence>
<proteinExistence type="predicted"/>
<dbReference type="EMBL" id="BSYO01000039">
    <property type="protein sequence ID" value="GMH31216.1"/>
    <property type="molecule type" value="Genomic_DNA"/>
</dbReference>
<evidence type="ECO:0000313" key="1">
    <source>
        <dbReference type="EMBL" id="GMH31216.1"/>
    </source>
</evidence>
<evidence type="ECO:0000313" key="2">
    <source>
        <dbReference type="Proteomes" id="UP001279734"/>
    </source>
</evidence>
<name>A0AAD3Y8R7_NEPGR</name>
<keyword evidence="2" id="KW-1185">Reference proteome</keyword>
<comment type="caution">
    <text evidence="1">The sequence shown here is derived from an EMBL/GenBank/DDBJ whole genome shotgun (WGS) entry which is preliminary data.</text>
</comment>
<organism evidence="1 2">
    <name type="scientific">Nepenthes gracilis</name>
    <name type="common">Slender pitcher plant</name>
    <dbReference type="NCBI Taxonomy" id="150966"/>
    <lineage>
        <taxon>Eukaryota</taxon>
        <taxon>Viridiplantae</taxon>
        <taxon>Streptophyta</taxon>
        <taxon>Embryophyta</taxon>
        <taxon>Tracheophyta</taxon>
        <taxon>Spermatophyta</taxon>
        <taxon>Magnoliopsida</taxon>
        <taxon>eudicotyledons</taxon>
        <taxon>Gunneridae</taxon>
        <taxon>Pentapetalae</taxon>
        <taxon>Caryophyllales</taxon>
        <taxon>Nepenthaceae</taxon>
        <taxon>Nepenthes</taxon>
    </lineage>
</organism>
<protein>
    <submittedName>
        <fullName evidence="1">Uncharacterized protein</fullName>
    </submittedName>
</protein>
<reference evidence="1" key="1">
    <citation type="submission" date="2023-05" db="EMBL/GenBank/DDBJ databases">
        <title>Nepenthes gracilis genome sequencing.</title>
        <authorList>
            <person name="Fukushima K."/>
        </authorList>
    </citation>
    <scope>NUCLEOTIDE SEQUENCE</scope>
    <source>
        <strain evidence="1">SING2019-196</strain>
    </source>
</reference>